<dbReference type="InterPro" id="IPR027417">
    <property type="entry name" value="P-loop_NTPase"/>
</dbReference>
<gene>
    <name evidence="2" type="ORF">ERS852420_01197</name>
</gene>
<dbReference type="RefSeq" id="WP_055261999.1">
    <property type="nucleotide sequence ID" value="NZ_CYXV01000004.1"/>
</dbReference>
<dbReference type="Proteomes" id="UP000095495">
    <property type="component" value="Unassembled WGS sequence"/>
</dbReference>
<dbReference type="GO" id="GO:0005524">
    <property type="term" value="F:ATP binding"/>
    <property type="evidence" value="ECO:0007669"/>
    <property type="project" value="InterPro"/>
</dbReference>
<protein>
    <recommendedName>
        <fullName evidence="1">ATPase dynein-related AAA domain-containing protein</fullName>
    </recommendedName>
</protein>
<evidence type="ECO:0000313" key="3">
    <source>
        <dbReference type="Proteomes" id="UP000095495"/>
    </source>
</evidence>
<organism evidence="2 3">
    <name type="scientific">Roseburia faecis</name>
    <dbReference type="NCBI Taxonomy" id="301302"/>
    <lineage>
        <taxon>Bacteria</taxon>
        <taxon>Bacillati</taxon>
        <taxon>Bacillota</taxon>
        <taxon>Clostridia</taxon>
        <taxon>Lachnospirales</taxon>
        <taxon>Lachnospiraceae</taxon>
        <taxon>Roseburia</taxon>
    </lineage>
</organism>
<dbReference type="Pfam" id="PF07728">
    <property type="entry name" value="AAA_5"/>
    <property type="match status" value="1"/>
</dbReference>
<name>A0A173S9G8_9FIRM</name>
<dbReference type="Gene3D" id="3.40.50.300">
    <property type="entry name" value="P-loop containing nucleotide triphosphate hydrolases"/>
    <property type="match status" value="1"/>
</dbReference>
<accession>A0A173S9G8</accession>
<dbReference type="SUPFAM" id="SSF52540">
    <property type="entry name" value="P-loop containing nucleoside triphosphate hydrolases"/>
    <property type="match status" value="1"/>
</dbReference>
<evidence type="ECO:0000259" key="1">
    <source>
        <dbReference type="Pfam" id="PF07728"/>
    </source>
</evidence>
<evidence type="ECO:0000313" key="2">
    <source>
        <dbReference type="EMBL" id="CUM86921.1"/>
    </source>
</evidence>
<dbReference type="EMBL" id="CYXV01000004">
    <property type="protein sequence ID" value="CUM86921.1"/>
    <property type="molecule type" value="Genomic_DNA"/>
</dbReference>
<feature type="domain" description="ATPase dynein-related AAA" evidence="1">
    <location>
        <begin position="374"/>
        <end position="480"/>
    </location>
</feature>
<dbReference type="GO" id="GO:0016887">
    <property type="term" value="F:ATP hydrolysis activity"/>
    <property type="evidence" value="ECO:0007669"/>
    <property type="project" value="InterPro"/>
</dbReference>
<reference evidence="2 3" key="1">
    <citation type="submission" date="2015-09" db="EMBL/GenBank/DDBJ databases">
        <authorList>
            <consortium name="Pathogen Informatics"/>
        </authorList>
    </citation>
    <scope>NUCLEOTIDE SEQUENCE [LARGE SCALE GENOMIC DNA]</scope>
    <source>
        <strain evidence="2 3">2789STDY5608863</strain>
    </source>
</reference>
<sequence>MFADLLLEEIQPGEIDVKNIPDIELTESLEYDLQKMLEEEEGSFSKVSNKTSVVQTDKNYVFFSNQWLYLAVLCKKYAESLKPYGDFFDNKLRGNQHVMSALVKKDFTDADWIELIPEQVDRERMIKFIEADSTYRPGKALLNGDKARSIKDIFGSCILKKIAVPDASSAYLGNLIYYLAKRPDLYDRLEKEVTLQIGNVGNAKKLSRITKDCARQIIDVIYNIDKFEKIKSLLEVNEKNIKVNISKTGKLLPAGNFLRYLFARPNSDLYAGDKARVFVDKEYIISFETENVECRLTTEWVDSEIAEGGNGNYLKALIAIVNEYYKENIEIKTILGERYLYMIKEKFELQDLPEVLKTDFARRYITSLLAKPFVILTGNSGTGKTRISKQFAEYLEWKSDDGKKNWVIIPVGADWTDNTKILGYYNPLAEDGKGKYEKTKIVELIEEANRHKEIPYFVILDEMNLSHVERYFSDFLSHMETPDTPFELEGYAGRLDYPENMFVVGTVNIDETTYMFSPKVLDRANVIEFKPQKEDVFKVFSAAETVGKMVPVNDGSAQAFLKLAKEIRTGKFAVDEDLTHYYTDVDGDFTGSNLDYVEGVFSDIYEIVQKYDFEFAFRTVKEIRNYIAAAYELLEKTEFNLNQIIDEQLLQKILPKIHGNKKEIGQMLDELTGLCDKYSLVLSKKKIEQMKGKLAKVQYASFI</sequence>
<dbReference type="AlphaFoldDB" id="A0A173S9G8"/>
<dbReference type="InterPro" id="IPR011704">
    <property type="entry name" value="ATPase_dyneun-rel_AAA"/>
</dbReference>
<proteinExistence type="predicted"/>